<reference evidence="1" key="1">
    <citation type="submission" date="2021-02" db="EMBL/GenBank/DDBJ databases">
        <authorList>
            <person name="Nowell W R."/>
        </authorList>
    </citation>
    <scope>NUCLEOTIDE SEQUENCE</scope>
</reference>
<evidence type="ECO:0000313" key="3">
    <source>
        <dbReference type="Proteomes" id="UP000663845"/>
    </source>
</evidence>
<dbReference type="AlphaFoldDB" id="A0A815PU91"/>
<accession>A0A815PU91</accession>
<evidence type="ECO:0000313" key="2">
    <source>
        <dbReference type="EMBL" id="CAF4148085.1"/>
    </source>
</evidence>
<dbReference type="EMBL" id="CAJNOG010001565">
    <property type="protein sequence ID" value="CAF1454590.1"/>
    <property type="molecule type" value="Genomic_DNA"/>
</dbReference>
<proteinExistence type="predicted"/>
<name>A0A815PU91_9BILA</name>
<organism evidence="1 3">
    <name type="scientific">Adineta steineri</name>
    <dbReference type="NCBI Taxonomy" id="433720"/>
    <lineage>
        <taxon>Eukaryota</taxon>
        <taxon>Metazoa</taxon>
        <taxon>Spiralia</taxon>
        <taxon>Gnathifera</taxon>
        <taxon>Rotifera</taxon>
        <taxon>Eurotatoria</taxon>
        <taxon>Bdelloidea</taxon>
        <taxon>Adinetida</taxon>
        <taxon>Adinetidae</taxon>
        <taxon>Adineta</taxon>
    </lineage>
</organism>
<dbReference type="Proteomes" id="UP000663845">
    <property type="component" value="Unassembled WGS sequence"/>
</dbReference>
<dbReference type="Proteomes" id="UP000663844">
    <property type="component" value="Unassembled WGS sequence"/>
</dbReference>
<gene>
    <name evidence="1" type="ORF">JYZ213_LOCUS40890</name>
    <name evidence="2" type="ORF">OXD698_LOCUS37918</name>
</gene>
<evidence type="ECO:0000313" key="1">
    <source>
        <dbReference type="EMBL" id="CAF1454590.1"/>
    </source>
</evidence>
<protein>
    <submittedName>
        <fullName evidence="1">Uncharacterized protein</fullName>
    </submittedName>
</protein>
<comment type="caution">
    <text evidence="1">The sequence shown here is derived from an EMBL/GenBank/DDBJ whole genome shotgun (WGS) entry which is preliminary data.</text>
</comment>
<sequence>MYQFDQSIHQWILCLHRSLIADDLKNPFTNDMYIPQHGILKTPETSLLDIIGVQEVTLNFLNLLSNEIWLQENNDDIIIMGNVIEHKRKQYYRQLMLTKNLHAQVFSTCPPDLSEDSSNTNNIK</sequence>
<dbReference type="EMBL" id="CAJOAZ010006891">
    <property type="protein sequence ID" value="CAF4148085.1"/>
    <property type="molecule type" value="Genomic_DNA"/>
</dbReference>